<evidence type="ECO:0000259" key="1">
    <source>
        <dbReference type="Pfam" id="PF00291"/>
    </source>
</evidence>
<protein>
    <recommendedName>
        <fullName evidence="1">Tryptophan synthase beta chain-like PALP domain-containing protein</fullName>
    </recommendedName>
</protein>
<dbReference type="InterPro" id="IPR036052">
    <property type="entry name" value="TrpB-like_PALP_sf"/>
</dbReference>
<gene>
    <name evidence="2" type="ORF">S03H2_21757</name>
</gene>
<dbReference type="InterPro" id="IPR050214">
    <property type="entry name" value="Cys_Synth/Cystath_Beta-Synth"/>
</dbReference>
<sequence length="115" mass="12135">ETGVGNTPLVELKNITELVQSISAPGKGGRIFIKDEKACPSGSFKDRRASLSVYHAAQLGYQGVVAATSGNYGAAVASQAAKYGLKAIILQEVYDSRKVGQPEVSSHQDPYLPIV</sequence>
<dbReference type="EMBL" id="BARU01011624">
    <property type="protein sequence ID" value="GAH32011.1"/>
    <property type="molecule type" value="Genomic_DNA"/>
</dbReference>
<reference evidence="2" key="1">
    <citation type="journal article" date="2014" name="Front. Microbiol.">
        <title>High frequency of phylogenetically diverse reductive dehalogenase-homologous genes in deep subseafloor sedimentary metagenomes.</title>
        <authorList>
            <person name="Kawai M."/>
            <person name="Futagami T."/>
            <person name="Toyoda A."/>
            <person name="Takaki Y."/>
            <person name="Nishi S."/>
            <person name="Hori S."/>
            <person name="Arai W."/>
            <person name="Tsubouchi T."/>
            <person name="Morono Y."/>
            <person name="Uchiyama I."/>
            <person name="Ito T."/>
            <person name="Fujiyama A."/>
            <person name="Inagaki F."/>
            <person name="Takami H."/>
        </authorList>
    </citation>
    <scope>NUCLEOTIDE SEQUENCE</scope>
    <source>
        <strain evidence="2">Expedition CK06-06</strain>
    </source>
</reference>
<feature type="non-terminal residue" evidence="2">
    <location>
        <position position="1"/>
    </location>
</feature>
<feature type="domain" description="Tryptophan synthase beta chain-like PALP" evidence="1">
    <location>
        <begin position="2"/>
        <end position="92"/>
    </location>
</feature>
<dbReference type="PANTHER" id="PTHR10314">
    <property type="entry name" value="CYSTATHIONINE BETA-SYNTHASE"/>
    <property type="match status" value="1"/>
</dbReference>
<dbReference type="InterPro" id="IPR001926">
    <property type="entry name" value="TrpB-like_PALP"/>
</dbReference>
<evidence type="ECO:0000313" key="2">
    <source>
        <dbReference type="EMBL" id="GAH32011.1"/>
    </source>
</evidence>
<comment type="caution">
    <text evidence="2">The sequence shown here is derived from an EMBL/GenBank/DDBJ whole genome shotgun (WGS) entry which is preliminary data.</text>
</comment>
<accession>X1EFG5</accession>
<dbReference type="Gene3D" id="3.40.50.1100">
    <property type="match status" value="2"/>
</dbReference>
<dbReference type="SUPFAM" id="SSF53686">
    <property type="entry name" value="Tryptophan synthase beta subunit-like PLP-dependent enzymes"/>
    <property type="match status" value="1"/>
</dbReference>
<dbReference type="AlphaFoldDB" id="X1EFG5"/>
<dbReference type="Pfam" id="PF00291">
    <property type="entry name" value="PALP"/>
    <property type="match status" value="1"/>
</dbReference>
<organism evidence="2">
    <name type="scientific">marine sediment metagenome</name>
    <dbReference type="NCBI Taxonomy" id="412755"/>
    <lineage>
        <taxon>unclassified sequences</taxon>
        <taxon>metagenomes</taxon>
        <taxon>ecological metagenomes</taxon>
    </lineage>
</organism>
<name>X1EFG5_9ZZZZ</name>
<proteinExistence type="predicted"/>